<dbReference type="PANTHER" id="PTHR46267">
    <property type="entry name" value="SINGLE MYB HISTONE 4"/>
    <property type="match status" value="1"/>
</dbReference>
<accession>W9QDW0</accession>
<dbReference type="SUPFAM" id="SSF46689">
    <property type="entry name" value="Homeodomain-like"/>
    <property type="match status" value="1"/>
</dbReference>
<dbReference type="FunFam" id="1.10.10.60:FF:000168">
    <property type="entry name" value="Telomere repeat-binding factor 1"/>
    <property type="match status" value="1"/>
</dbReference>
<evidence type="ECO:0000256" key="5">
    <source>
        <dbReference type="ARBA" id="ARBA00023054"/>
    </source>
</evidence>
<evidence type="ECO:0000256" key="10">
    <source>
        <dbReference type="SAM" id="MobiDB-lite"/>
    </source>
</evidence>
<keyword evidence="7" id="KW-0804">Transcription</keyword>
<dbReference type="SMART" id="SM00717">
    <property type="entry name" value="SANT"/>
    <property type="match status" value="1"/>
</dbReference>
<evidence type="ECO:0000256" key="2">
    <source>
        <dbReference type="ARBA" id="ARBA00004604"/>
    </source>
</evidence>
<dbReference type="Gene3D" id="1.10.246.220">
    <property type="match status" value="1"/>
</dbReference>
<dbReference type="GO" id="GO:0006334">
    <property type="term" value="P:nucleosome assembly"/>
    <property type="evidence" value="ECO:0007669"/>
    <property type="project" value="InterPro"/>
</dbReference>
<keyword evidence="4" id="KW-0805">Transcription regulation</keyword>
<feature type="domain" description="Myb-like" evidence="11">
    <location>
        <begin position="5"/>
        <end position="57"/>
    </location>
</feature>
<name>W9QDW0_9ROSA</name>
<organism evidence="14 15">
    <name type="scientific">Morus notabilis</name>
    <dbReference type="NCBI Taxonomy" id="981085"/>
    <lineage>
        <taxon>Eukaryota</taxon>
        <taxon>Viridiplantae</taxon>
        <taxon>Streptophyta</taxon>
        <taxon>Embryophyta</taxon>
        <taxon>Tracheophyta</taxon>
        <taxon>Spermatophyta</taxon>
        <taxon>Magnoliopsida</taxon>
        <taxon>eudicotyledons</taxon>
        <taxon>Gunneridae</taxon>
        <taxon>Pentapetalae</taxon>
        <taxon>rosids</taxon>
        <taxon>fabids</taxon>
        <taxon>Rosales</taxon>
        <taxon>Moraceae</taxon>
        <taxon>Moreae</taxon>
        <taxon>Morus</taxon>
    </lineage>
</organism>
<evidence type="ECO:0000259" key="11">
    <source>
        <dbReference type="PROSITE" id="PS50090"/>
    </source>
</evidence>
<proteinExistence type="predicted"/>
<dbReference type="PROSITE" id="PS51294">
    <property type="entry name" value="HTH_MYB"/>
    <property type="match status" value="1"/>
</dbReference>
<dbReference type="InterPro" id="IPR044597">
    <property type="entry name" value="SMH1-6"/>
</dbReference>
<feature type="domain" description="HTH myb-type" evidence="12">
    <location>
        <begin position="1"/>
        <end position="60"/>
    </location>
</feature>
<evidence type="ECO:0000256" key="9">
    <source>
        <dbReference type="ARBA" id="ARBA00032813"/>
    </source>
</evidence>
<dbReference type="InterPro" id="IPR036388">
    <property type="entry name" value="WH-like_DNA-bd_sf"/>
</dbReference>
<evidence type="ECO:0000256" key="8">
    <source>
        <dbReference type="ARBA" id="ARBA00023242"/>
    </source>
</evidence>
<dbReference type="eggNOG" id="ENOG502SBUF">
    <property type="taxonomic scope" value="Eukaryota"/>
</dbReference>
<keyword evidence="15" id="KW-1185">Reference proteome</keyword>
<evidence type="ECO:0000256" key="3">
    <source>
        <dbReference type="ARBA" id="ARBA00022454"/>
    </source>
</evidence>
<dbReference type="Pfam" id="PF00249">
    <property type="entry name" value="Myb_DNA-binding"/>
    <property type="match status" value="1"/>
</dbReference>
<dbReference type="GO" id="GO:0000786">
    <property type="term" value="C:nucleosome"/>
    <property type="evidence" value="ECO:0007669"/>
    <property type="project" value="InterPro"/>
</dbReference>
<dbReference type="PROSITE" id="PS50090">
    <property type="entry name" value="MYB_LIKE"/>
    <property type="match status" value="1"/>
</dbReference>
<evidence type="ECO:0000256" key="6">
    <source>
        <dbReference type="ARBA" id="ARBA00023125"/>
    </source>
</evidence>
<keyword evidence="6" id="KW-0238">DNA-binding</keyword>
<keyword evidence="3" id="KW-0158">Chromosome</keyword>
<dbReference type="GO" id="GO:0005730">
    <property type="term" value="C:nucleolus"/>
    <property type="evidence" value="ECO:0007669"/>
    <property type="project" value="UniProtKB-SubCell"/>
</dbReference>
<dbReference type="Gene3D" id="1.10.10.10">
    <property type="entry name" value="Winged helix-like DNA-binding domain superfamily/Winged helix DNA-binding domain"/>
    <property type="match status" value="1"/>
</dbReference>
<protein>
    <recommendedName>
        <fullName evidence="9">MYB transcription factor</fullName>
    </recommendedName>
</protein>
<feature type="region of interest" description="Disordered" evidence="10">
    <location>
        <begin position="79"/>
        <end position="101"/>
    </location>
</feature>
<dbReference type="InterPro" id="IPR005818">
    <property type="entry name" value="Histone_H1/H5_H15"/>
</dbReference>
<dbReference type="Pfam" id="PF00538">
    <property type="entry name" value="Linker_histone"/>
    <property type="match status" value="1"/>
</dbReference>
<gene>
    <name evidence="14" type="ORF">L484_013470</name>
</gene>
<dbReference type="EMBL" id="KE343446">
    <property type="protein sequence ID" value="EXB29696.1"/>
    <property type="molecule type" value="Genomic_DNA"/>
</dbReference>
<dbReference type="Proteomes" id="UP000030645">
    <property type="component" value="Unassembled WGS sequence"/>
</dbReference>
<dbReference type="PROSITE" id="PS51504">
    <property type="entry name" value="H15"/>
    <property type="match status" value="1"/>
</dbReference>
<reference evidence="15" key="1">
    <citation type="submission" date="2013-01" db="EMBL/GenBank/DDBJ databases">
        <title>Draft Genome Sequence of a Mulberry Tree, Morus notabilis C.K. Schneid.</title>
        <authorList>
            <person name="He N."/>
            <person name="Zhao S."/>
        </authorList>
    </citation>
    <scope>NUCLEOTIDE SEQUENCE</scope>
</reference>
<dbReference type="CDD" id="cd11660">
    <property type="entry name" value="SANT_TRF"/>
    <property type="match status" value="1"/>
</dbReference>
<dbReference type="InterPro" id="IPR001005">
    <property type="entry name" value="SANT/Myb"/>
</dbReference>
<evidence type="ECO:0000259" key="13">
    <source>
        <dbReference type="PROSITE" id="PS51504"/>
    </source>
</evidence>
<evidence type="ECO:0000313" key="14">
    <source>
        <dbReference type="EMBL" id="EXB29696.1"/>
    </source>
</evidence>
<dbReference type="InterPro" id="IPR036390">
    <property type="entry name" value="WH_DNA-bd_sf"/>
</dbReference>
<evidence type="ECO:0000256" key="4">
    <source>
        <dbReference type="ARBA" id="ARBA00023015"/>
    </source>
</evidence>
<evidence type="ECO:0000256" key="7">
    <source>
        <dbReference type="ARBA" id="ARBA00023163"/>
    </source>
</evidence>
<dbReference type="SMART" id="SM00526">
    <property type="entry name" value="H15"/>
    <property type="match status" value="1"/>
</dbReference>
<sequence length="259" mass="29151">MGNPKQKWTEEEEEALLAGVAKHGPGKWTIIIKDPDFAHFLTHRTNVDLKDKWRNLGPSISSRGSKEKTRDPKIVNIRSSSIRENASPHAAMDDPSNSTLDGKSASRYNAMIFEALSTMKDVNGSDFVGILNFIKQRHDMALPPNFRRLMSTRLRRLVLQGKVEKVKNGYKLKKEALLGSKTPTPKQEDIRPQQLQNFVLTTSVKKLKEISDTAAYKVADAENKSFLAAEAMKEAERILKMAEETESILHLVHGEKPSF</sequence>
<dbReference type="GO" id="GO:0003691">
    <property type="term" value="F:double-stranded telomeric DNA binding"/>
    <property type="evidence" value="ECO:0007669"/>
    <property type="project" value="InterPro"/>
</dbReference>
<keyword evidence="8" id="KW-0539">Nucleus</keyword>
<evidence type="ECO:0000313" key="15">
    <source>
        <dbReference type="Proteomes" id="UP000030645"/>
    </source>
</evidence>
<keyword evidence="5" id="KW-0175">Coiled coil</keyword>
<feature type="domain" description="H15" evidence="13">
    <location>
        <begin position="104"/>
        <end position="174"/>
    </location>
</feature>
<dbReference type="PANTHER" id="PTHR46267:SF3">
    <property type="entry name" value="TELOMERE REPEAT-BINDING FACTOR 4-RELATED"/>
    <property type="match status" value="1"/>
</dbReference>
<evidence type="ECO:0000259" key="12">
    <source>
        <dbReference type="PROSITE" id="PS51294"/>
    </source>
</evidence>
<dbReference type="AlphaFoldDB" id="W9QDW0"/>
<dbReference type="SUPFAM" id="SSF46785">
    <property type="entry name" value="Winged helix' DNA-binding domain"/>
    <property type="match status" value="1"/>
</dbReference>
<dbReference type="InterPro" id="IPR017930">
    <property type="entry name" value="Myb_dom"/>
</dbReference>
<evidence type="ECO:0000256" key="1">
    <source>
        <dbReference type="ARBA" id="ARBA00004286"/>
    </source>
</evidence>
<dbReference type="InterPro" id="IPR009057">
    <property type="entry name" value="Homeodomain-like_sf"/>
</dbReference>
<comment type="subcellular location">
    <subcellularLocation>
        <location evidence="1">Chromosome</location>
    </subcellularLocation>
    <subcellularLocation>
        <location evidence="2">Nucleus</location>
        <location evidence="2">Nucleolus</location>
    </subcellularLocation>
</comment>